<reference evidence="2" key="1">
    <citation type="journal article" date="2019" name="Int. J. Syst. Evol. Microbiol.">
        <title>The Global Catalogue of Microorganisms (GCM) 10K type strain sequencing project: providing services to taxonomists for standard genome sequencing and annotation.</title>
        <authorList>
            <consortium name="The Broad Institute Genomics Platform"/>
            <consortium name="The Broad Institute Genome Sequencing Center for Infectious Disease"/>
            <person name="Wu L."/>
            <person name="Ma J."/>
        </authorList>
    </citation>
    <scope>NUCLEOTIDE SEQUENCE [LARGE SCALE GENOMIC DNA]</scope>
    <source>
        <strain evidence="2">CGMCC 1.18439</strain>
    </source>
</reference>
<dbReference type="Proteomes" id="UP000632154">
    <property type="component" value="Unassembled WGS sequence"/>
</dbReference>
<keyword evidence="2" id="KW-1185">Reference proteome</keyword>
<dbReference type="EMBL" id="BNAL01000018">
    <property type="protein sequence ID" value="GHG04164.1"/>
    <property type="molecule type" value="Genomic_DNA"/>
</dbReference>
<proteinExistence type="predicted"/>
<dbReference type="RefSeq" id="WP_189643161.1">
    <property type="nucleotide sequence ID" value="NZ_BNAL01000018.1"/>
</dbReference>
<evidence type="ECO:0000313" key="2">
    <source>
        <dbReference type="Proteomes" id="UP000632154"/>
    </source>
</evidence>
<gene>
    <name evidence="1" type="ORF">GCM10017783_16000</name>
</gene>
<comment type="caution">
    <text evidence="1">The sequence shown here is derived from an EMBL/GenBank/DDBJ whole genome shotgun (WGS) entry which is preliminary data.</text>
</comment>
<name>A0ABQ3K5R2_9DEIO</name>
<organism evidence="1 2">
    <name type="scientific">Deinococcus piscis</name>
    <dbReference type="NCBI Taxonomy" id="394230"/>
    <lineage>
        <taxon>Bacteria</taxon>
        <taxon>Thermotogati</taxon>
        <taxon>Deinococcota</taxon>
        <taxon>Deinococci</taxon>
        <taxon>Deinococcales</taxon>
        <taxon>Deinococcaceae</taxon>
        <taxon>Deinococcus</taxon>
    </lineage>
</organism>
<sequence>MNEHTTKSSPGGSGRMALWIVLALALAALAYLTLGLAIPNNPLYSDRDSNGISKYQFLEHCQEQIAQAPEMGEIRSALVAQNMLGEDDSLRSEMLLDSEELVDSISVSTEPGQSWTLGAPVRMRSQLTGKPLLQVYSQCHYDREAGHTVVTLQPM</sequence>
<evidence type="ECO:0000313" key="1">
    <source>
        <dbReference type="EMBL" id="GHG04164.1"/>
    </source>
</evidence>
<protein>
    <submittedName>
        <fullName evidence="1">Uncharacterized protein</fullName>
    </submittedName>
</protein>
<accession>A0ABQ3K5R2</accession>